<sequence length="177" mass="19938">MNRIVTWITTSDQYAFQLINQKLKCKLFDLILPRITHLGGATCTISFLLFIIMLSQSMLRLIAIKSLLSLALSHLIVHIIKKIYCRERPYVKLPDIQLGTHPLKDYSFPSGHTTAVFSIAIVFNLYSSPLSIILLPVAFLVGFSRMYLGLHYPTDCIIGAILGTISSIMVYYIPIFG</sequence>
<keyword evidence="10" id="KW-1185">Reference proteome</keyword>
<dbReference type="GO" id="GO:0005886">
    <property type="term" value="C:plasma membrane"/>
    <property type="evidence" value="ECO:0007669"/>
    <property type="project" value="UniProtKB-SubCell"/>
</dbReference>
<gene>
    <name evidence="9" type="ORF">GH754_14080</name>
</gene>
<dbReference type="InterPro" id="IPR000326">
    <property type="entry name" value="PAP2/HPO"/>
</dbReference>
<evidence type="ECO:0000313" key="10">
    <source>
        <dbReference type="Proteomes" id="UP000480185"/>
    </source>
</evidence>
<evidence type="ECO:0000256" key="2">
    <source>
        <dbReference type="ARBA" id="ARBA00022475"/>
    </source>
</evidence>
<dbReference type="SMART" id="SM00014">
    <property type="entry name" value="acidPPc"/>
    <property type="match status" value="1"/>
</dbReference>
<dbReference type="PANTHER" id="PTHR14969">
    <property type="entry name" value="SPHINGOSINE-1-PHOSPHATE PHOSPHOHYDROLASE"/>
    <property type="match status" value="1"/>
</dbReference>
<feature type="transmembrane region" description="Helical" evidence="7">
    <location>
        <begin position="61"/>
        <end position="80"/>
    </location>
</feature>
<dbReference type="AlphaFoldDB" id="A0A6G1X8T7"/>
<reference evidence="9 10" key="1">
    <citation type="submission" date="2019-11" db="EMBL/GenBank/DDBJ databases">
        <authorList>
            <person name="Li J."/>
        </authorList>
    </citation>
    <scope>NUCLEOTIDE SEQUENCE [LARGE SCALE GENOMIC DNA]</scope>
    <source>
        <strain evidence="9 10">J4</strain>
    </source>
</reference>
<keyword evidence="3 7" id="KW-0812">Transmembrane</keyword>
<dbReference type="EMBL" id="WJNH01000009">
    <property type="protein sequence ID" value="MRG87421.1"/>
    <property type="molecule type" value="Genomic_DNA"/>
</dbReference>
<dbReference type="OrthoDB" id="9789113at2"/>
<dbReference type="GO" id="GO:0016787">
    <property type="term" value="F:hydrolase activity"/>
    <property type="evidence" value="ECO:0007669"/>
    <property type="project" value="UniProtKB-KW"/>
</dbReference>
<evidence type="ECO:0000313" key="9">
    <source>
        <dbReference type="EMBL" id="MRG87421.1"/>
    </source>
</evidence>
<feature type="transmembrane region" description="Helical" evidence="7">
    <location>
        <begin position="35"/>
        <end position="54"/>
    </location>
</feature>
<dbReference type="InterPro" id="IPR036938">
    <property type="entry name" value="PAP2/HPO_sf"/>
</dbReference>
<dbReference type="PANTHER" id="PTHR14969:SF62">
    <property type="entry name" value="DECAPRENYLPHOSPHORYL-5-PHOSPHORIBOSE PHOSPHATASE RV3807C-RELATED"/>
    <property type="match status" value="1"/>
</dbReference>
<dbReference type="Pfam" id="PF01569">
    <property type="entry name" value="PAP2"/>
    <property type="match status" value="1"/>
</dbReference>
<comment type="caution">
    <text evidence="9">The sequence shown here is derived from an EMBL/GenBank/DDBJ whole genome shotgun (WGS) entry which is preliminary data.</text>
</comment>
<name>A0A6G1X8T7_9BACI</name>
<feature type="transmembrane region" description="Helical" evidence="7">
    <location>
        <begin position="156"/>
        <end position="175"/>
    </location>
</feature>
<proteinExistence type="predicted"/>
<feature type="transmembrane region" description="Helical" evidence="7">
    <location>
        <begin position="115"/>
        <end position="144"/>
    </location>
</feature>
<dbReference type="Gene3D" id="1.20.144.10">
    <property type="entry name" value="Phosphatidic acid phosphatase type 2/haloperoxidase"/>
    <property type="match status" value="1"/>
</dbReference>
<keyword evidence="5 7" id="KW-1133">Transmembrane helix</keyword>
<dbReference type="CDD" id="cd01610">
    <property type="entry name" value="PAP2_like"/>
    <property type="match status" value="1"/>
</dbReference>
<accession>A0A6G1X8T7</accession>
<evidence type="ECO:0000256" key="7">
    <source>
        <dbReference type="SAM" id="Phobius"/>
    </source>
</evidence>
<keyword evidence="4" id="KW-0378">Hydrolase</keyword>
<evidence type="ECO:0000256" key="3">
    <source>
        <dbReference type="ARBA" id="ARBA00022692"/>
    </source>
</evidence>
<protein>
    <submittedName>
        <fullName evidence="9">Phosphatase PAP2 family protein</fullName>
    </submittedName>
</protein>
<evidence type="ECO:0000259" key="8">
    <source>
        <dbReference type="SMART" id="SM00014"/>
    </source>
</evidence>
<evidence type="ECO:0000256" key="1">
    <source>
        <dbReference type="ARBA" id="ARBA00004651"/>
    </source>
</evidence>
<evidence type="ECO:0000256" key="6">
    <source>
        <dbReference type="ARBA" id="ARBA00023136"/>
    </source>
</evidence>
<evidence type="ECO:0000256" key="4">
    <source>
        <dbReference type="ARBA" id="ARBA00022801"/>
    </source>
</evidence>
<dbReference type="SUPFAM" id="SSF48317">
    <property type="entry name" value="Acid phosphatase/Vanadium-dependent haloperoxidase"/>
    <property type="match status" value="1"/>
</dbReference>
<organism evidence="9 10">
    <name type="scientific">Salinibacillus xinjiangensis</name>
    <dbReference type="NCBI Taxonomy" id="1229268"/>
    <lineage>
        <taxon>Bacteria</taxon>
        <taxon>Bacillati</taxon>
        <taxon>Bacillota</taxon>
        <taxon>Bacilli</taxon>
        <taxon>Bacillales</taxon>
        <taxon>Bacillaceae</taxon>
        <taxon>Salinibacillus</taxon>
    </lineage>
</organism>
<dbReference type="Proteomes" id="UP000480185">
    <property type="component" value="Unassembled WGS sequence"/>
</dbReference>
<keyword evidence="6 7" id="KW-0472">Membrane</keyword>
<dbReference type="RefSeq" id="WP_153729312.1">
    <property type="nucleotide sequence ID" value="NZ_WJNH01000009.1"/>
</dbReference>
<feature type="domain" description="Phosphatidic acid phosphatase type 2/haloperoxidase" evidence="8">
    <location>
        <begin position="64"/>
        <end position="171"/>
    </location>
</feature>
<comment type="subcellular location">
    <subcellularLocation>
        <location evidence="1">Cell membrane</location>
        <topology evidence="1">Multi-pass membrane protein</topology>
    </subcellularLocation>
</comment>
<keyword evidence="2" id="KW-1003">Cell membrane</keyword>
<evidence type="ECO:0000256" key="5">
    <source>
        <dbReference type="ARBA" id="ARBA00022989"/>
    </source>
</evidence>